<dbReference type="PaxDb" id="65489-OBART08G08770.1"/>
<feature type="region of interest" description="Disordered" evidence="1">
    <location>
        <begin position="1"/>
        <end position="83"/>
    </location>
</feature>
<dbReference type="Gramene" id="OBART08G08770.1">
    <property type="protein sequence ID" value="OBART08G08770.1"/>
    <property type="gene ID" value="OBART08G08770"/>
</dbReference>
<name>A0A0D3GYC6_9ORYZ</name>
<organism evidence="2">
    <name type="scientific">Oryza barthii</name>
    <dbReference type="NCBI Taxonomy" id="65489"/>
    <lineage>
        <taxon>Eukaryota</taxon>
        <taxon>Viridiplantae</taxon>
        <taxon>Streptophyta</taxon>
        <taxon>Embryophyta</taxon>
        <taxon>Tracheophyta</taxon>
        <taxon>Spermatophyta</taxon>
        <taxon>Magnoliopsida</taxon>
        <taxon>Liliopsida</taxon>
        <taxon>Poales</taxon>
        <taxon>Poaceae</taxon>
        <taxon>BOP clade</taxon>
        <taxon>Oryzoideae</taxon>
        <taxon>Oryzeae</taxon>
        <taxon>Oryzinae</taxon>
        <taxon>Oryza</taxon>
    </lineage>
</organism>
<accession>A0A0D3GYC6</accession>
<protein>
    <submittedName>
        <fullName evidence="2">Uncharacterized protein</fullName>
    </submittedName>
</protein>
<feature type="compositionally biased region" description="Low complexity" evidence="1">
    <location>
        <begin position="1"/>
        <end position="12"/>
    </location>
</feature>
<evidence type="ECO:0000313" key="3">
    <source>
        <dbReference type="Proteomes" id="UP000026960"/>
    </source>
</evidence>
<keyword evidence="3" id="KW-1185">Reference proteome</keyword>
<feature type="compositionally biased region" description="Low complexity" evidence="1">
    <location>
        <begin position="67"/>
        <end position="83"/>
    </location>
</feature>
<evidence type="ECO:0000256" key="1">
    <source>
        <dbReference type="SAM" id="MobiDB-lite"/>
    </source>
</evidence>
<dbReference type="EnsemblPlants" id="OBART08G08770.1">
    <property type="protein sequence ID" value="OBART08G08770.1"/>
    <property type="gene ID" value="OBART08G08770"/>
</dbReference>
<reference evidence="2" key="1">
    <citation type="journal article" date="2009" name="Rice">
        <title>De Novo Next Generation Sequencing of Plant Genomes.</title>
        <authorList>
            <person name="Rounsley S."/>
            <person name="Marri P.R."/>
            <person name="Yu Y."/>
            <person name="He R."/>
            <person name="Sisneros N."/>
            <person name="Goicoechea J.L."/>
            <person name="Lee S.J."/>
            <person name="Angelova A."/>
            <person name="Kudrna D."/>
            <person name="Luo M."/>
            <person name="Affourtit J."/>
            <person name="Desany B."/>
            <person name="Knight J."/>
            <person name="Niazi F."/>
            <person name="Egholm M."/>
            <person name="Wing R.A."/>
        </authorList>
    </citation>
    <scope>NUCLEOTIDE SEQUENCE [LARGE SCALE GENOMIC DNA]</scope>
    <source>
        <strain evidence="2">cv. IRGC 105608</strain>
    </source>
</reference>
<reference evidence="2" key="2">
    <citation type="submission" date="2015-03" db="UniProtKB">
        <authorList>
            <consortium name="EnsemblPlants"/>
        </authorList>
    </citation>
    <scope>IDENTIFICATION</scope>
</reference>
<sequence length="83" mass="8702">MRTGSPWRTLWPWTPPTSSPSLTARASPPTSSRPSERASCSPQGHPCSAGVPPGDPRHRGSRGGDGLPLPLQPRLLVVLGGTQ</sequence>
<dbReference type="AlphaFoldDB" id="A0A0D3GYC6"/>
<dbReference type="Proteomes" id="UP000026960">
    <property type="component" value="Chromosome 8"/>
</dbReference>
<evidence type="ECO:0000313" key="2">
    <source>
        <dbReference type="EnsemblPlants" id="OBART08G08770.1"/>
    </source>
</evidence>
<proteinExistence type="predicted"/>
<dbReference type="HOGENOM" id="CLU_2546214_0_0_1"/>
<feature type="compositionally biased region" description="Low complexity" evidence="1">
    <location>
        <begin position="19"/>
        <end position="39"/>
    </location>
</feature>